<keyword evidence="3" id="KW-1185">Reference proteome</keyword>
<organism evidence="2 3">
    <name type="scientific">Colletotrichum plurivorum</name>
    <dbReference type="NCBI Taxonomy" id="2175906"/>
    <lineage>
        <taxon>Eukaryota</taxon>
        <taxon>Fungi</taxon>
        <taxon>Dikarya</taxon>
        <taxon>Ascomycota</taxon>
        <taxon>Pezizomycotina</taxon>
        <taxon>Sordariomycetes</taxon>
        <taxon>Hypocreomycetidae</taxon>
        <taxon>Glomerellales</taxon>
        <taxon>Glomerellaceae</taxon>
        <taxon>Colletotrichum</taxon>
        <taxon>Colletotrichum orchidearum species complex</taxon>
    </lineage>
</organism>
<protein>
    <submittedName>
        <fullName evidence="2">Uncharacterized protein</fullName>
    </submittedName>
</protein>
<feature type="compositionally biased region" description="Basic residues" evidence="1">
    <location>
        <begin position="1"/>
        <end position="31"/>
    </location>
</feature>
<accession>A0A8H6NHS0</accession>
<dbReference type="AlphaFoldDB" id="A0A8H6NHS0"/>
<gene>
    <name evidence="2" type="ORF">CPLU01_05739</name>
</gene>
<feature type="non-terminal residue" evidence="2">
    <location>
        <position position="1"/>
    </location>
</feature>
<evidence type="ECO:0000256" key="1">
    <source>
        <dbReference type="SAM" id="MobiDB-lite"/>
    </source>
</evidence>
<evidence type="ECO:0000313" key="2">
    <source>
        <dbReference type="EMBL" id="KAF6833060.1"/>
    </source>
</evidence>
<reference evidence="2" key="1">
    <citation type="journal article" date="2020" name="Phytopathology">
        <title>Genome Sequence Resources of Colletotrichum truncatum, C. plurivorum, C. musicola, and C. sojae: Four Species Pathogenic to Soybean (Glycine max).</title>
        <authorList>
            <person name="Rogerio F."/>
            <person name="Boufleur T.R."/>
            <person name="Ciampi-Guillardi M."/>
            <person name="Sukno S.A."/>
            <person name="Thon M.R."/>
            <person name="Massola Junior N.S."/>
            <person name="Baroncelli R."/>
        </authorList>
    </citation>
    <scope>NUCLEOTIDE SEQUENCE</scope>
    <source>
        <strain evidence="2">LFN00145</strain>
    </source>
</reference>
<dbReference type="Proteomes" id="UP000654918">
    <property type="component" value="Unassembled WGS sequence"/>
</dbReference>
<feature type="region of interest" description="Disordered" evidence="1">
    <location>
        <begin position="1"/>
        <end position="44"/>
    </location>
</feature>
<dbReference type="EMBL" id="WIGO01000062">
    <property type="protein sequence ID" value="KAF6833060.1"/>
    <property type="molecule type" value="Genomic_DNA"/>
</dbReference>
<proteinExistence type="predicted"/>
<comment type="caution">
    <text evidence="2">The sequence shown here is derived from an EMBL/GenBank/DDBJ whole genome shotgun (WGS) entry which is preliminary data.</text>
</comment>
<evidence type="ECO:0000313" key="3">
    <source>
        <dbReference type="Proteomes" id="UP000654918"/>
    </source>
</evidence>
<name>A0A8H6NHS0_9PEZI</name>
<sequence length="100" mass="11206">HLRSRTLARGSHHNRPHLRRRRPRPTHLRLQGRHDPKAVGTMGVPLALPDPDRHLGRALDLRLDGVAEGEDAGQDRCTRGHVRPGDWAPATGIPHILRCL</sequence>